<keyword evidence="2" id="KW-0732">Signal</keyword>
<dbReference type="EMBL" id="AP021881">
    <property type="protein sequence ID" value="BBP02444.1"/>
    <property type="molecule type" value="Genomic_DNA"/>
</dbReference>
<proteinExistence type="predicted"/>
<reference evidence="4" key="1">
    <citation type="submission" date="2019-11" db="EMBL/GenBank/DDBJ databases">
        <title>Isolation and characterization of a novel species in the genus Sulfuriferula.</title>
        <authorList>
            <person name="Mochizuki J."/>
            <person name="Kojima H."/>
            <person name="Fukui M."/>
        </authorList>
    </citation>
    <scope>NUCLEOTIDE SEQUENCE [LARGE SCALE GENOMIC DNA]</scope>
    <source>
        <strain evidence="4">SGTM</strain>
    </source>
</reference>
<dbReference type="InterPro" id="IPR011690">
    <property type="entry name" value="P_starv_induced_PsiF"/>
</dbReference>
<accession>A0A809RNT6</accession>
<feature type="compositionally biased region" description="Low complexity" evidence="1">
    <location>
        <begin position="62"/>
        <end position="74"/>
    </location>
</feature>
<feature type="compositionally biased region" description="Polar residues" evidence="1">
    <location>
        <begin position="76"/>
        <end position="86"/>
    </location>
</feature>
<keyword evidence="4" id="KW-1185">Reference proteome</keyword>
<gene>
    <name evidence="3" type="ORF">SFSGTM_31520</name>
</gene>
<evidence type="ECO:0000256" key="1">
    <source>
        <dbReference type="SAM" id="MobiDB-lite"/>
    </source>
</evidence>
<dbReference type="AlphaFoldDB" id="A0A809RNT6"/>
<sequence length="113" mass="11643">MNKVLAALIMSAVLSATSFGAMAKTAQQEKMGTCNKDAAAKSLKGDERKAFMKSCLSNKPEAAAPAAAPEAAAAGTPQNAMTTCNKAATGKKGDERKKFMSACLKAKGPENMK</sequence>
<name>A0A809RNT6_9PROT</name>
<dbReference type="RefSeq" id="WP_162086078.1">
    <property type="nucleotide sequence ID" value="NZ_AP021881.1"/>
</dbReference>
<evidence type="ECO:0000256" key="2">
    <source>
        <dbReference type="SAM" id="SignalP"/>
    </source>
</evidence>
<dbReference type="Pfam" id="PF07769">
    <property type="entry name" value="PsiF_repeat"/>
    <property type="match status" value="2"/>
</dbReference>
<organism evidence="3 4">
    <name type="scientific">Sulfuriferula nivalis</name>
    <dbReference type="NCBI Taxonomy" id="2675298"/>
    <lineage>
        <taxon>Bacteria</taxon>
        <taxon>Pseudomonadati</taxon>
        <taxon>Pseudomonadota</taxon>
        <taxon>Betaproteobacteria</taxon>
        <taxon>Nitrosomonadales</taxon>
        <taxon>Sulfuricellaceae</taxon>
        <taxon>Sulfuriferula</taxon>
    </lineage>
</organism>
<feature type="region of interest" description="Disordered" evidence="1">
    <location>
        <begin position="62"/>
        <end position="95"/>
    </location>
</feature>
<dbReference type="KEGG" id="sniv:SFSGTM_31520"/>
<dbReference type="Proteomes" id="UP000463939">
    <property type="component" value="Chromosome"/>
</dbReference>
<evidence type="ECO:0008006" key="5">
    <source>
        <dbReference type="Google" id="ProtNLM"/>
    </source>
</evidence>
<feature type="chain" id="PRO_5032601116" description="Phosphate starvation-inducible protein PsiF" evidence="2">
    <location>
        <begin position="24"/>
        <end position="113"/>
    </location>
</feature>
<evidence type="ECO:0000313" key="3">
    <source>
        <dbReference type="EMBL" id="BBP02444.1"/>
    </source>
</evidence>
<feature type="signal peptide" evidence="2">
    <location>
        <begin position="1"/>
        <end position="23"/>
    </location>
</feature>
<protein>
    <recommendedName>
        <fullName evidence="5">Phosphate starvation-inducible protein PsiF</fullName>
    </recommendedName>
</protein>
<evidence type="ECO:0000313" key="4">
    <source>
        <dbReference type="Proteomes" id="UP000463939"/>
    </source>
</evidence>